<dbReference type="EMBL" id="NMQW01000001">
    <property type="protein sequence ID" value="OXM88328.1"/>
    <property type="molecule type" value="Genomic_DNA"/>
</dbReference>
<dbReference type="SMART" id="SM00014">
    <property type="entry name" value="acidPPc"/>
    <property type="match status" value="1"/>
</dbReference>
<evidence type="ECO:0000256" key="3">
    <source>
        <dbReference type="ARBA" id="ARBA00022692"/>
    </source>
</evidence>
<evidence type="ECO:0000313" key="9">
    <source>
        <dbReference type="EMBL" id="OXM88328.1"/>
    </source>
</evidence>
<dbReference type="Gene3D" id="1.20.144.10">
    <property type="entry name" value="Phosphatidic acid phosphatase type 2/haloperoxidase"/>
    <property type="match status" value="1"/>
</dbReference>
<feature type="transmembrane region" description="Helical" evidence="7">
    <location>
        <begin position="31"/>
        <end position="55"/>
    </location>
</feature>
<keyword evidence="5 7" id="KW-1133">Transmembrane helix</keyword>
<dbReference type="SUPFAM" id="SSF48317">
    <property type="entry name" value="Acid phosphatase/Vanadium-dependent haloperoxidase"/>
    <property type="match status" value="1"/>
</dbReference>
<evidence type="ECO:0000256" key="4">
    <source>
        <dbReference type="ARBA" id="ARBA00022801"/>
    </source>
</evidence>
<evidence type="ECO:0000259" key="8">
    <source>
        <dbReference type="SMART" id="SM00014"/>
    </source>
</evidence>
<keyword evidence="4" id="KW-0378">Hydrolase</keyword>
<dbReference type="GO" id="GO:0016787">
    <property type="term" value="F:hydrolase activity"/>
    <property type="evidence" value="ECO:0007669"/>
    <property type="project" value="UniProtKB-KW"/>
</dbReference>
<accession>A0A229UY13</accession>
<keyword evidence="6 7" id="KW-0472">Membrane</keyword>
<name>A0A229UY13_9BACL</name>
<evidence type="ECO:0000256" key="7">
    <source>
        <dbReference type="SAM" id="Phobius"/>
    </source>
</evidence>
<protein>
    <submittedName>
        <fullName evidence="9">Phosphatase PAP2 family protein</fullName>
    </submittedName>
</protein>
<reference evidence="9 10" key="1">
    <citation type="submission" date="2017-07" db="EMBL/GenBank/DDBJ databases">
        <title>Genome sequencing and assembly of Paenibacillus rigui.</title>
        <authorList>
            <person name="Mayilraj S."/>
        </authorList>
    </citation>
    <scope>NUCLEOTIDE SEQUENCE [LARGE SCALE GENOMIC DNA]</scope>
    <source>
        <strain evidence="9 10">JCM 16352</strain>
    </source>
</reference>
<sequence length="175" mass="19020">MSRVVSWLQHHENRMFCWVNQRLQHTWLDRLFNTITHLGGATATIAIALCLSLFGKGSLQLAGFHCCAVLALSHIPVALIKRKYPRLRPYLVVPDTHTCKKPLSDPSFPSGHTAAIFSVAVPLACATPWLAPVVLPLACLVGMSRIYLGLHYPSDCLAGSILGTTAALATASFFV</sequence>
<evidence type="ECO:0000313" key="10">
    <source>
        <dbReference type="Proteomes" id="UP000215509"/>
    </source>
</evidence>
<keyword evidence="10" id="KW-1185">Reference proteome</keyword>
<keyword evidence="2" id="KW-1003">Cell membrane</keyword>
<organism evidence="9 10">
    <name type="scientific">Paenibacillus rigui</name>
    <dbReference type="NCBI Taxonomy" id="554312"/>
    <lineage>
        <taxon>Bacteria</taxon>
        <taxon>Bacillati</taxon>
        <taxon>Bacillota</taxon>
        <taxon>Bacilli</taxon>
        <taxon>Bacillales</taxon>
        <taxon>Paenibacillaceae</taxon>
        <taxon>Paenibacillus</taxon>
    </lineage>
</organism>
<dbReference type="Pfam" id="PF01569">
    <property type="entry name" value="PAP2"/>
    <property type="match status" value="1"/>
</dbReference>
<proteinExistence type="predicted"/>
<evidence type="ECO:0000256" key="6">
    <source>
        <dbReference type="ARBA" id="ARBA00023136"/>
    </source>
</evidence>
<comment type="caution">
    <text evidence="9">The sequence shown here is derived from an EMBL/GenBank/DDBJ whole genome shotgun (WGS) entry which is preliminary data.</text>
</comment>
<dbReference type="OrthoDB" id="9789113at2"/>
<dbReference type="AlphaFoldDB" id="A0A229UY13"/>
<dbReference type="InterPro" id="IPR000326">
    <property type="entry name" value="PAP2/HPO"/>
</dbReference>
<keyword evidence="3 7" id="KW-0812">Transmembrane</keyword>
<evidence type="ECO:0000256" key="5">
    <source>
        <dbReference type="ARBA" id="ARBA00022989"/>
    </source>
</evidence>
<dbReference type="InterPro" id="IPR036938">
    <property type="entry name" value="PAP2/HPO_sf"/>
</dbReference>
<dbReference type="CDD" id="cd01610">
    <property type="entry name" value="PAP2_like"/>
    <property type="match status" value="1"/>
</dbReference>
<dbReference type="RefSeq" id="WP_094012828.1">
    <property type="nucleotide sequence ID" value="NZ_NMQW01000001.1"/>
</dbReference>
<feature type="domain" description="Phosphatidic acid phosphatase type 2/haloperoxidase" evidence="8">
    <location>
        <begin position="64"/>
        <end position="171"/>
    </location>
</feature>
<evidence type="ECO:0000256" key="2">
    <source>
        <dbReference type="ARBA" id="ARBA00022475"/>
    </source>
</evidence>
<evidence type="ECO:0000256" key="1">
    <source>
        <dbReference type="ARBA" id="ARBA00004651"/>
    </source>
</evidence>
<feature type="transmembrane region" description="Helical" evidence="7">
    <location>
        <begin position="61"/>
        <end position="80"/>
    </location>
</feature>
<dbReference type="GO" id="GO:0005886">
    <property type="term" value="C:plasma membrane"/>
    <property type="evidence" value="ECO:0007669"/>
    <property type="project" value="UniProtKB-SubCell"/>
</dbReference>
<dbReference type="Proteomes" id="UP000215509">
    <property type="component" value="Unassembled WGS sequence"/>
</dbReference>
<dbReference type="PANTHER" id="PTHR14969">
    <property type="entry name" value="SPHINGOSINE-1-PHOSPHATE PHOSPHOHYDROLASE"/>
    <property type="match status" value="1"/>
</dbReference>
<dbReference type="PANTHER" id="PTHR14969:SF62">
    <property type="entry name" value="DECAPRENYLPHOSPHORYL-5-PHOSPHORIBOSE PHOSPHATASE RV3807C-RELATED"/>
    <property type="match status" value="1"/>
</dbReference>
<gene>
    <name evidence="9" type="ORF">CF651_00220</name>
</gene>
<comment type="subcellular location">
    <subcellularLocation>
        <location evidence="1">Cell membrane</location>
        <topology evidence="1">Multi-pass membrane protein</topology>
    </subcellularLocation>
</comment>